<protein>
    <submittedName>
        <fullName evidence="1">Uncharacterized protein</fullName>
    </submittedName>
</protein>
<organism evidence="1 2">
    <name type="scientific">Paenibacillus plantiphilus</name>
    <dbReference type="NCBI Taxonomy" id="2905650"/>
    <lineage>
        <taxon>Bacteria</taxon>
        <taxon>Bacillati</taxon>
        <taxon>Bacillota</taxon>
        <taxon>Bacilli</taxon>
        <taxon>Bacillales</taxon>
        <taxon>Paenibacillaceae</taxon>
        <taxon>Paenibacillus</taxon>
    </lineage>
</organism>
<keyword evidence="2" id="KW-1185">Reference proteome</keyword>
<proteinExistence type="predicted"/>
<sequence length="72" mass="8271">MREQLFQHDYEPMNHLLLHAADWHEDRTENQISIKGLLVSDELMPCIKPIIGSFYVPRLVRSNPTRGGAALT</sequence>
<accession>A0ABM9CLE9</accession>
<dbReference type="EMBL" id="CAKMMF010000026">
    <property type="protein sequence ID" value="CAH1216191.1"/>
    <property type="molecule type" value="Genomic_DNA"/>
</dbReference>
<comment type="caution">
    <text evidence="1">The sequence shown here is derived from an EMBL/GenBank/DDBJ whole genome shotgun (WGS) entry which is preliminary data.</text>
</comment>
<gene>
    <name evidence="1" type="ORF">PAECIP111893_04071</name>
</gene>
<dbReference type="RefSeq" id="WP_236344403.1">
    <property type="nucleotide sequence ID" value="NZ_CAKMMF010000026.1"/>
</dbReference>
<reference evidence="1" key="1">
    <citation type="submission" date="2022-01" db="EMBL/GenBank/DDBJ databases">
        <authorList>
            <person name="Criscuolo A."/>
        </authorList>
    </citation>
    <scope>NUCLEOTIDE SEQUENCE</scope>
    <source>
        <strain evidence="1">CIP111893</strain>
    </source>
</reference>
<evidence type="ECO:0000313" key="1">
    <source>
        <dbReference type="EMBL" id="CAH1216191.1"/>
    </source>
</evidence>
<name>A0ABM9CLE9_9BACL</name>
<dbReference type="Proteomes" id="UP000838686">
    <property type="component" value="Unassembled WGS sequence"/>
</dbReference>
<evidence type="ECO:0000313" key="2">
    <source>
        <dbReference type="Proteomes" id="UP000838686"/>
    </source>
</evidence>